<feature type="transmembrane region" description="Helical" evidence="1">
    <location>
        <begin position="168"/>
        <end position="192"/>
    </location>
</feature>
<name>A0A918E237_9ACTN</name>
<dbReference type="RefSeq" id="WP_189135548.1">
    <property type="nucleotide sequence ID" value="NZ_BMMS01000047.1"/>
</dbReference>
<feature type="transmembrane region" description="Helical" evidence="1">
    <location>
        <begin position="65"/>
        <end position="89"/>
    </location>
</feature>
<proteinExistence type="predicted"/>
<sequence length="208" mass="23251">MQHALNYLGQLRIYSYVDLLLLFQALHAGLRDMVGLSLLWFGFLIHLEWQHRDMGRLRWPWPVWALLWIAGVVLVADPMCVPFLVLAAGYSLKKRIPFLAAVSPLINAGLKVALIEPLPGAHARQVLLVFVLMTIRNLLGDVRDAAKDAGEGVASIPVRLGYRRHTPLVYPLGLAVTSAVWVAMAGLPWWVWCCALAVQALTYRLTPR</sequence>
<evidence type="ECO:0000256" key="1">
    <source>
        <dbReference type="SAM" id="Phobius"/>
    </source>
</evidence>
<evidence type="ECO:0000313" key="2">
    <source>
        <dbReference type="EMBL" id="GGO99665.1"/>
    </source>
</evidence>
<evidence type="ECO:0000313" key="3">
    <source>
        <dbReference type="Proteomes" id="UP000641932"/>
    </source>
</evidence>
<keyword evidence="1" id="KW-0472">Membrane</keyword>
<protein>
    <submittedName>
        <fullName evidence="2">Uncharacterized protein</fullName>
    </submittedName>
</protein>
<keyword evidence="3" id="KW-1185">Reference proteome</keyword>
<keyword evidence="1" id="KW-0812">Transmembrane</keyword>
<comment type="caution">
    <text evidence="2">The sequence shown here is derived from an EMBL/GenBank/DDBJ whole genome shotgun (WGS) entry which is preliminary data.</text>
</comment>
<reference evidence="2" key="2">
    <citation type="submission" date="2020-09" db="EMBL/GenBank/DDBJ databases">
        <authorList>
            <person name="Sun Q."/>
            <person name="Zhou Y."/>
        </authorList>
    </citation>
    <scope>NUCLEOTIDE SEQUENCE</scope>
    <source>
        <strain evidence="2">CGMCC 4.7201</strain>
    </source>
</reference>
<accession>A0A918E237</accession>
<dbReference type="AlphaFoldDB" id="A0A918E237"/>
<dbReference type="EMBL" id="BMMS01000047">
    <property type="protein sequence ID" value="GGO99665.1"/>
    <property type="molecule type" value="Genomic_DNA"/>
</dbReference>
<organism evidence="2 3">
    <name type="scientific">Wenjunlia tyrosinilytica</name>
    <dbReference type="NCBI Taxonomy" id="1544741"/>
    <lineage>
        <taxon>Bacteria</taxon>
        <taxon>Bacillati</taxon>
        <taxon>Actinomycetota</taxon>
        <taxon>Actinomycetes</taxon>
        <taxon>Kitasatosporales</taxon>
        <taxon>Streptomycetaceae</taxon>
        <taxon>Wenjunlia</taxon>
    </lineage>
</organism>
<reference evidence="2" key="1">
    <citation type="journal article" date="2014" name="Int. J. Syst. Evol. Microbiol.">
        <title>Complete genome sequence of Corynebacterium casei LMG S-19264T (=DSM 44701T), isolated from a smear-ripened cheese.</title>
        <authorList>
            <consortium name="US DOE Joint Genome Institute (JGI-PGF)"/>
            <person name="Walter F."/>
            <person name="Albersmeier A."/>
            <person name="Kalinowski J."/>
            <person name="Ruckert C."/>
        </authorList>
    </citation>
    <scope>NUCLEOTIDE SEQUENCE</scope>
    <source>
        <strain evidence="2">CGMCC 4.7201</strain>
    </source>
</reference>
<keyword evidence="1" id="KW-1133">Transmembrane helix</keyword>
<dbReference type="Proteomes" id="UP000641932">
    <property type="component" value="Unassembled WGS sequence"/>
</dbReference>
<gene>
    <name evidence="2" type="ORF">GCM10012280_66630</name>
</gene>